<dbReference type="RefSeq" id="WP_010035175.1">
    <property type="nucleotide sequence ID" value="NZ_CP025958.1"/>
</dbReference>
<reference evidence="1 2" key="1">
    <citation type="submission" date="2018-01" db="EMBL/GenBank/DDBJ databases">
        <title>G. obscuriglobus.</title>
        <authorList>
            <person name="Franke J."/>
            <person name="Blomberg W."/>
            <person name="Selmecki A."/>
        </authorList>
    </citation>
    <scope>NUCLEOTIDE SEQUENCE [LARGE SCALE GENOMIC DNA]</scope>
    <source>
        <strain evidence="1 2">DSM 5831</strain>
    </source>
</reference>
<keyword evidence="2" id="KW-1185">Reference proteome</keyword>
<dbReference type="AlphaFoldDB" id="A0A2Z3GZ65"/>
<protein>
    <submittedName>
        <fullName evidence="1">Uncharacterized protein</fullName>
    </submittedName>
</protein>
<organism evidence="1 2">
    <name type="scientific">Gemmata obscuriglobus</name>
    <dbReference type="NCBI Taxonomy" id="114"/>
    <lineage>
        <taxon>Bacteria</taxon>
        <taxon>Pseudomonadati</taxon>
        <taxon>Planctomycetota</taxon>
        <taxon>Planctomycetia</taxon>
        <taxon>Gemmatales</taxon>
        <taxon>Gemmataceae</taxon>
        <taxon>Gemmata</taxon>
    </lineage>
</organism>
<proteinExistence type="predicted"/>
<gene>
    <name evidence="1" type="ORF">C1280_24195</name>
</gene>
<accession>A0A2Z3GZ65</accession>
<evidence type="ECO:0000313" key="1">
    <source>
        <dbReference type="EMBL" id="AWM39799.1"/>
    </source>
</evidence>
<name>A0A2Z3GZ65_9BACT</name>
<sequence>MKLTPDPFDAETYPDRGVLYVRQPDTGVLIRLNVAFGISLYDGDSRDIMFSGTAIGKPKVIKLAQSSD</sequence>
<evidence type="ECO:0000313" key="2">
    <source>
        <dbReference type="Proteomes" id="UP000245802"/>
    </source>
</evidence>
<dbReference type="Proteomes" id="UP000245802">
    <property type="component" value="Chromosome"/>
</dbReference>
<dbReference type="KEGG" id="gog:C1280_24195"/>
<dbReference type="EMBL" id="CP025958">
    <property type="protein sequence ID" value="AWM39799.1"/>
    <property type="molecule type" value="Genomic_DNA"/>
</dbReference>